<accession>A0A0C2XGZ9</accession>
<sequence length="113" mass="12789">MKSRLPQEIINLVVDAISAGNKAELSRVALTARVFLHQAQSQKLFRSVNLEVSHCFKQIAADLDAFHAILLQSPNIKFYIREIFVNSLVFSETMDLEGTLPRTFPCPVWEEAD</sequence>
<dbReference type="AlphaFoldDB" id="A0A0C2XGZ9"/>
<evidence type="ECO:0000313" key="2">
    <source>
        <dbReference type="Proteomes" id="UP000053424"/>
    </source>
</evidence>
<dbReference type="Proteomes" id="UP000053424">
    <property type="component" value="Unassembled WGS sequence"/>
</dbReference>
<protein>
    <recommendedName>
        <fullName evidence="3">F-box domain-containing protein</fullName>
    </recommendedName>
</protein>
<name>A0A0C2XGZ9_HEBCY</name>
<dbReference type="HOGENOM" id="CLU_2133804_0_0_1"/>
<keyword evidence="2" id="KW-1185">Reference proteome</keyword>
<reference evidence="2" key="2">
    <citation type="submission" date="2015-01" db="EMBL/GenBank/DDBJ databases">
        <title>Evolutionary Origins and Diversification of the Mycorrhizal Mutualists.</title>
        <authorList>
            <consortium name="DOE Joint Genome Institute"/>
            <consortium name="Mycorrhizal Genomics Consortium"/>
            <person name="Kohler A."/>
            <person name="Kuo A."/>
            <person name="Nagy L.G."/>
            <person name="Floudas D."/>
            <person name="Copeland A."/>
            <person name="Barry K.W."/>
            <person name="Cichocki N."/>
            <person name="Veneault-Fourrey C."/>
            <person name="LaButti K."/>
            <person name="Lindquist E.A."/>
            <person name="Lipzen A."/>
            <person name="Lundell T."/>
            <person name="Morin E."/>
            <person name="Murat C."/>
            <person name="Riley R."/>
            <person name="Ohm R."/>
            <person name="Sun H."/>
            <person name="Tunlid A."/>
            <person name="Henrissat B."/>
            <person name="Grigoriev I.V."/>
            <person name="Hibbett D.S."/>
            <person name="Martin F."/>
        </authorList>
    </citation>
    <scope>NUCLEOTIDE SEQUENCE [LARGE SCALE GENOMIC DNA]</scope>
    <source>
        <strain evidence="2">h7</strain>
    </source>
</reference>
<reference evidence="1 2" key="1">
    <citation type="submission" date="2014-04" db="EMBL/GenBank/DDBJ databases">
        <authorList>
            <consortium name="DOE Joint Genome Institute"/>
            <person name="Kuo A."/>
            <person name="Gay G."/>
            <person name="Dore J."/>
            <person name="Kohler A."/>
            <person name="Nagy L.G."/>
            <person name="Floudas D."/>
            <person name="Copeland A."/>
            <person name="Barry K.W."/>
            <person name="Cichocki N."/>
            <person name="Veneault-Fourrey C."/>
            <person name="LaButti K."/>
            <person name="Lindquist E.A."/>
            <person name="Lipzen A."/>
            <person name="Lundell T."/>
            <person name="Morin E."/>
            <person name="Murat C."/>
            <person name="Sun H."/>
            <person name="Tunlid A."/>
            <person name="Henrissat B."/>
            <person name="Grigoriev I.V."/>
            <person name="Hibbett D.S."/>
            <person name="Martin F."/>
            <person name="Nordberg H.P."/>
            <person name="Cantor M.N."/>
            <person name="Hua S.X."/>
        </authorList>
    </citation>
    <scope>NUCLEOTIDE SEQUENCE [LARGE SCALE GENOMIC DNA]</scope>
    <source>
        <strain evidence="2">h7</strain>
    </source>
</reference>
<gene>
    <name evidence="1" type="ORF">M413DRAFT_31069</name>
</gene>
<proteinExistence type="predicted"/>
<evidence type="ECO:0008006" key="3">
    <source>
        <dbReference type="Google" id="ProtNLM"/>
    </source>
</evidence>
<dbReference type="OrthoDB" id="3048163at2759"/>
<dbReference type="EMBL" id="KN831799">
    <property type="protein sequence ID" value="KIM37118.1"/>
    <property type="molecule type" value="Genomic_DNA"/>
</dbReference>
<evidence type="ECO:0000313" key="1">
    <source>
        <dbReference type="EMBL" id="KIM37118.1"/>
    </source>
</evidence>
<organism evidence="1 2">
    <name type="scientific">Hebeloma cylindrosporum</name>
    <dbReference type="NCBI Taxonomy" id="76867"/>
    <lineage>
        <taxon>Eukaryota</taxon>
        <taxon>Fungi</taxon>
        <taxon>Dikarya</taxon>
        <taxon>Basidiomycota</taxon>
        <taxon>Agaricomycotina</taxon>
        <taxon>Agaricomycetes</taxon>
        <taxon>Agaricomycetidae</taxon>
        <taxon>Agaricales</taxon>
        <taxon>Agaricineae</taxon>
        <taxon>Hymenogastraceae</taxon>
        <taxon>Hebeloma</taxon>
    </lineage>
</organism>